<dbReference type="PANTHER" id="PTHR33778">
    <property type="entry name" value="PROTEIN MGTC"/>
    <property type="match status" value="1"/>
</dbReference>
<protein>
    <recommendedName>
        <fullName evidence="7">MgtC/SapB/SrpB/YhiD N-terminal domain-containing protein</fullName>
    </recommendedName>
</protein>
<evidence type="ECO:0000313" key="9">
    <source>
        <dbReference type="Proteomes" id="UP000013827"/>
    </source>
</evidence>
<feature type="signal peptide" evidence="6">
    <location>
        <begin position="1"/>
        <end position="15"/>
    </location>
</feature>
<dbReference type="HOGENOM" id="CLU_079292_1_2_1"/>
<dbReference type="InterPro" id="IPR049177">
    <property type="entry name" value="MgtC_SapB_SrpB_YhiD_N"/>
</dbReference>
<dbReference type="KEGG" id="ehx:EMIHUDRAFT_245466"/>
<feature type="chain" id="PRO_5044252184" description="MgtC/SapB/SrpB/YhiD N-terminal domain-containing protein" evidence="6">
    <location>
        <begin position="16"/>
        <end position="189"/>
    </location>
</feature>
<dbReference type="EnsemblProtists" id="EOD15865">
    <property type="protein sequence ID" value="EOD15865"/>
    <property type="gene ID" value="EMIHUDRAFT_245466"/>
</dbReference>
<accession>A0A0D3IX80</accession>
<dbReference type="GeneID" id="17262031"/>
<evidence type="ECO:0000256" key="2">
    <source>
        <dbReference type="ARBA" id="ARBA00022475"/>
    </source>
</evidence>
<keyword evidence="9" id="KW-1185">Reference proteome</keyword>
<dbReference type="PANTHER" id="PTHR33778:SF1">
    <property type="entry name" value="MAGNESIUM TRANSPORTER YHID-RELATED"/>
    <property type="match status" value="1"/>
</dbReference>
<name>A0A0D3IX80_EMIH1</name>
<evidence type="ECO:0000256" key="1">
    <source>
        <dbReference type="ARBA" id="ARBA00004651"/>
    </source>
</evidence>
<feature type="domain" description="MgtC/SapB/SrpB/YhiD N-terminal" evidence="7">
    <location>
        <begin position="51"/>
        <end position="176"/>
    </location>
</feature>
<evidence type="ECO:0000259" key="7">
    <source>
        <dbReference type="Pfam" id="PF02308"/>
    </source>
</evidence>
<evidence type="ECO:0000256" key="4">
    <source>
        <dbReference type="ARBA" id="ARBA00022989"/>
    </source>
</evidence>
<keyword evidence="2" id="KW-1003">Cell membrane</keyword>
<keyword evidence="4" id="KW-1133">Transmembrane helix</keyword>
<organism evidence="8 9">
    <name type="scientific">Emiliania huxleyi (strain CCMP1516)</name>
    <dbReference type="NCBI Taxonomy" id="280463"/>
    <lineage>
        <taxon>Eukaryota</taxon>
        <taxon>Haptista</taxon>
        <taxon>Haptophyta</taxon>
        <taxon>Prymnesiophyceae</taxon>
        <taxon>Isochrysidales</taxon>
        <taxon>Noelaerhabdaceae</taxon>
        <taxon>Emiliania</taxon>
    </lineage>
</organism>
<reference evidence="9" key="1">
    <citation type="journal article" date="2013" name="Nature">
        <title>Pan genome of the phytoplankton Emiliania underpins its global distribution.</title>
        <authorList>
            <person name="Read B.A."/>
            <person name="Kegel J."/>
            <person name="Klute M.J."/>
            <person name="Kuo A."/>
            <person name="Lefebvre S.C."/>
            <person name="Maumus F."/>
            <person name="Mayer C."/>
            <person name="Miller J."/>
            <person name="Monier A."/>
            <person name="Salamov A."/>
            <person name="Young J."/>
            <person name="Aguilar M."/>
            <person name="Claverie J.M."/>
            <person name="Frickenhaus S."/>
            <person name="Gonzalez K."/>
            <person name="Herman E.K."/>
            <person name="Lin Y.C."/>
            <person name="Napier J."/>
            <person name="Ogata H."/>
            <person name="Sarno A.F."/>
            <person name="Shmutz J."/>
            <person name="Schroeder D."/>
            <person name="de Vargas C."/>
            <person name="Verret F."/>
            <person name="von Dassow P."/>
            <person name="Valentin K."/>
            <person name="Van de Peer Y."/>
            <person name="Wheeler G."/>
            <person name="Dacks J.B."/>
            <person name="Delwiche C.F."/>
            <person name="Dyhrman S.T."/>
            <person name="Glockner G."/>
            <person name="John U."/>
            <person name="Richards T."/>
            <person name="Worden A.Z."/>
            <person name="Zhang X."/>
            <person name="Grigoriev I.V."/>
            <person name="Allen A.E."/>
            <person name="Bidle K."/>
            <person name="Borodovsky M."/>
            <person name="Bowler C."/>
            <person name="Brownlee C."/>
            <person name="Cock J.M."/>
            <person name="Elias M."/>
            <person name="Gladyshev V.N."/>
            <person name="Groth M."/>
            <person name="Guda C."/>
            <person name="Hadaegh A."/>
            <person name="Iglesias-Rodriguez M.D."/>
            <person name="Jenkins J."/>
            <person name="Jones B.M."/>
            <person name="Lawson T."/>
            <person name="Leese F."/>
            <person name="Lindquist E."/>
            <person name="Lobanov A."/>
            <person name="Lomsadze A."/>
            <person name="Malik S.B."/>
            <person name="Marsh M.E."/>
            <person name="Mackinder L."/>
            <person name="Mock T."/>
            <person name="Mueller-Roeber B."/>
            <person name="Pagarete A."/>
            <person name="Parker M."/>
            <person name="Probert I."/>
            <person name="Quesneville H."/>
            <person name="Raines C."/>
            <person name="Rensing S.A."/>
            <person name="Riano-Pachon D.M."/>
            <person name="Richier S."/>
            <person name="Rokitta S."/>
            <person name="Shiraiwa Y."/>
            <person name="Soanes D.M."/>
            <person name="van der Giezen M."/>
            <person name="Wahlund T.M."/>
            <person name="Williams B."/>
            <person name="Wilson W."/>
            <person name="Wolfe G."/>
            <person name="Wurch L.L."/>
        </authorList>
    </citation>
    <scope>NUCLEOTIDE SEQUENCE</scope>
</reference>
<reference evidence="8" key="2">
    <citation type="submission" date="2024-10" db="UniProtKB">
        <authorList>
            <consortium name="EnsemblProtists"/>
        </authorList>
    </citation>
    <scope>IDENTIFICATION</scope>
</reference>
<dbReference type="Pfam" id="PF02308">
    <property type="entry name" value="MgtC"/>
    <property type="match status" value="1"/>
</dbReference>
<dbReference type="Proteomes" id="UP000013827">
    <property type="component" value="Unassembled WGS sequence"/>
</dbReference>
<dbReference type="eggNOG" id="ENOG502S8UQ">
    <property type="taxonomic scope" value="Eukaryota"/>
</dbReference>
<proteinExistence type="predicted"/>
<dbReference type="PaxDb" id="2903-EOD15865"/>
<dbReference type="InterPro" id="IPR003416">
    <property type="entry name" value="MgtC/SapB/SrpB/YhiD_fam"/>
</dbReference>
<sequence length="189" mass="19475">MLHALVLIGVAAVEAHQTRPAFRAGVAAGHRALRLRGGWFEDDARLSWNMLQAAVLGSLIGVERILAGRPAGMRTMSLVAMGAALFTGVGKSTWADGGARAAAQIASGVGFLGAGVIRARDDAETHSRRGGPRDYIKGLTTASAIWLSAGVGVACGSGHGLAAAAATLLTILIMASHRLCMDLEEYCRG</sequence>
<dbReference type="AlphaFoldDB" id="A0A0D3IX80"/>
<evidence type="ECO:0000256" key="5">
    <source>
        <dbReference type="ARBA" id="ARBA00023136"/>
    </source>
</evidence>
<evidence type="ECO:0000256" key="6">
    <source>
        <dbReference type="SAM" id="SignalP"/>
    </source>
</evidence>
<dbReference type="GO" id="GO:0005886">
    <property type="term" value="C:plasma membrane"/>
    <property type="evidence" value="ECO:0007669"/>
    <property type="project" value="UniProtKB-SubCell"/>
</dbReference>
<keyword evidence="5" id="KW-0472">Membrane</keyword>
<dbReference type="RefSeq" id="XP_005768294.1">
    <property type="nucleotide sequence ID" value="XM_005768237.1"/>
</dbReference>
<dbReference type="PRINTS" id="PR01837">
    <property type="entry name" value="MGTCSAPBPROT"/>
</dbReference>
<evidence type="ECO:0000256" key="3">
    <source>
        <dbReference type="ARBA" id="ARBA00022692"/>
    </source>
</evidence>
<comment type="subcellular location">
    <subcellularLocation>
        <location evidence="1">Cell membrane</location>
        <topology evidence="1">Multi-pass membrane protein</topology>
    </subcellularLocation>
</comment>
<evidence type="ECO:0000313" key="8">
    <source>
        <dbReference type="EnsemblProtists" id="EOD15865"/>
    </source>
</evidence>
<keyword evidence="6" id="KW-0732">Signal</keyword>
<keyword evidence="3" id="KW-0812">Transmembrane</keyword>